<organism evidence="1 2">
    <name type="scientific">Hafnia alvei</name>
    <dbReference type="NCBI Taxonomy" id="569"/>
    <lineage>
        <taxon>Bacteria</taxon>
        <taxon>Pseudomonadati</taxon>
        <taxon>Pseudomonadota</taxon>
        <taxon>Gammaproteobacteria</taxon>
        <taxon>Enterobacterales</taxon>
        <taxon>Hafniaceae</taxon>
        <taxon>Hafnia</taxon>
    </lineage>
</organism>
<name>A0ABD7QB42_HAFAL</name>
<comment type="caution">
    <text evidence="1">The sequence shown here is derived from an EMBL/GenBank/DDBJ whole genome shotgun (WGS) entry which is preliminary data.</text>
</comment>
<dbReference type="RefSeq" id="WP_130970356.1">
    <property type="nucleotide sequence ID" value="NZ_CAUEKE010000004.1"/>
</dbReference>
<proteinExistence type="predicted"/>
<evidence type="ECO:0000313" key="2">
    <source>
        <dbReference type="Proteomes" id="UP000291600"/>
    </source>
</evidence>
<gene>
    <name evidence="1" type="ORF">EYY96_02575</name>
</gene>
<dbReference type="Proteomes" id="UP000291600">
    <property type="component" value="Unassembled WGS sequence"/>
</dbReference>
<accession>A0ABD7QB42</accession>
<dbReference type="EMBL" id="SITJ01000048">
    <property type="protein sequence ID" value="TBL70183.1"/>
    <property type="molecule type" value="Genomic_DNA"/>
</dbReference>
<reference evidence="1 2" key="1">
    <citation type="submission" date="2019-02" db="EMBL/GenBank/DDBJ databases">
        <title>Comparative genomic analysis of the Hafnia genus genomes.</title>
        <authorList>
            <person name="Zhiqiu Y."/>
            <person name="Chao Y."/>
            <person name="Yuhui D."/>
            <person name="Di H."/>
            <person name="Bin L."/>
        </authorList>
    </citation>
    <scope>NUCLEOTIDE SEQUENCE [LARGE SCALE GENOMIC DNA]</scope>
    <source>
        <strain evidence="1 2">PCM_1210</strain>
    </source>
</reference>
<sequence>MAKHIHAYKSDQNLLLMAQRIAGLMDMANDLAIERGKEASHEIGKLVDVAGWMTDCLCIALDDAELPQGRGEQ</sequence>
<protein>
    <submittedName>
        <fullName evidence="1">Uncharacterized protein</fullName>
    </submittedName>
</protein>
<evidence type="ECO:0000313" key="1">
    <source>
        <dbReference type="EMBL" id="TBL70183.1"/>
    </source>
</evidence>
<dbReference type="AlphaFoldDB" id="A0ABD7QB42"/>